<dbReference type="OrthoDB" id="9837654at2759"/>
<dbReference type="Proteomes" id="UP000558460">
    <property type="component" value="Unassembled WGS sequence"/>
</dbReference>
<feature type="non-terminal residue" evidence="2">
    <location>
        <position position="90"/>
    </location>
</feature>
<organism evidence="2 3">
    <name type="scientific">Horornis vulcanius</name>
    <dbReference type="NCBI Taxonomy" id="2585811"/>
    <lineage>
        <taxon>Eukaryota</taxon>
        <taxon>Metazoa</taxon>
        <taxon>Chordata</taxon>
        <taxon>Craniata</taxon>
        <taxon>Vertebrata</taxon>
        <taxon>Euteleostomi</taxon>
        <taxon>Archelosauria</taxon>
        <taxon>Archosauria</taxon>
        <taxon>Dinosauria</taxon>
        <taxon>Saurischia</taxon>
        <taxon>Theropoda</taxon>
        <taxon>Coelurosauria</taxon>
        <taxon>Aves</taxon>
        <taxon>Neognathae</taxon>
        <taxon>Neoaves</taxon>
        <taxon>Telluraves</taxon>
        <taxon>Australaves</taxon>
        <taxon>Passeriformes</taxon>
        <taxon>Sylvioidea</taxon>
        <taxon>Scotocercidae</taxon>
        <taxon>Horornis</taxon>
    </lineage>
</organism>
<evidence type="ECO:0000313" key="3">
    <source>
        <dbReference type="Proteomes" id="UP000558460"/>
    </source>
</evidence>
<proteinExistence type="predicted"/>
<keyword evidence="3" id="KW-1185">Reference proteome</keyword>
<comment type="caution">
    <text evidence="2">The sequence shown here is derived from an EMBL/GenBank/DDBJ whole genome shotgun (WGS) entry which is preliminary data.</text>
</comment>
<dbReference type="EMBL" id="VZUA01043904">
    <property type="protein sequence ID" value="NXU62811.1"/>
    <property type="molecule type" value="Genomic_DNA"/>
</dbReference>
<reference evidence="2 3" key="1">
    <citation type="submission" date="2019-09" db="EMBL/GenBank/DDBJ databases">
        <title>Bird 10,000 Genomes (B10K) Project - Family phase.</title>
        <authorList>
            <person name="Zhang G."/>
        </authorList>
    </citation>
    <scope>NUCLEOTIDE SEQUENCE [LARGE SCALE GENOMIC DNA]</scope>
    <source>
        <strain evidence="2">B10K-DU-029-69</strain>
        <tissue evidence="2">Muscle</tissue>
    </source>
</reference>
<evidence type="ECO:0000256" key="1">
    <source>
        <dbReference type="SAM" id="Phobius"/>
    </source>
</evidence>
<name>A0A7L3MAM0_9PASS</name>
<gene>
    <name evidence="2" type="primary">Mtnd6_0</name>
    <name evidence="2" type="ORF">HORVUL_R08695</name>
</gene>
<dbReference type="AlphaFoldDB" id="A0A7L3MAM0"/>
<keyword evidence="1" id="KW-0812">Transmembrane</keyword>
<accession>A0A7L3MAM0</accession>
<evidence type="ECO:0000313" key="2">
    <source>
        <dbReference type="EMBL" id="NXU62811.1"/>
    </source>
</evidence>
<keyword evidence="1" id="KW-1133">Transmembrane helix</keyword>
<sequence>MRNFVVFRGTCFFLAELAVASNPYYYGVVGLVLAFVSGCQWLMSPVTSFVLLVLFLVYLGRVLVGFFLLCLWLWTPFQKHGGIEELLGVA</sequence>
<keyword evidence="1" id="KW-0472">Membrane</keyword>
<feature type="transmembrane region" description="Helical" evidence="1">
    <location>
        <begin position="49"/>
        <end position="74"/>
    </location>
</feature>
<protein>
    <submittedName>
        <fullName evidence="2">NU6M oxidoreductase</fullName>
    </submittedName>
</protein>
<feature type="non-terminal residue" evidence="2">
    <location>
        <position position="1"/>
    </location>
</feature>